<dbReference type="InterPro" id="IPR006860">
    <property type="entry name" value="FecR"/>
</dbReference>
<keyword evidence="1" id="KW-1133">Transmembrane helix</keyword>
<feature type="domain" description="Protein FecR C-terminal" evidence="3">
    <location>
        <begin position="252"/>
        <end position="320"/>
    </location>
</feature>
<feature type="transmembrane region" description="Helical" evidence="1">
    <location>
        <begin position="82"/>
        <end position="103"/>
    </location>
</feature>
<dbReference type="RefSeq" id="WP_245832547.1">
    <property type="nucleotide sequence ID" value="NZ_FUYQ01000008.1"/>
</dbReference>
<keyword evidence="5" id="KW-1185">Reference proteome</keyword>
<keyword evidence="1" id="KW-0472">Membrane</keyword>
<proteinExistence type="predicted"/>
<dbReference type="Gene3D" id="2.60.120.1440">
    <property type="match status" value="1"/>
</dbReference>
<keyword evidence="1" id="KW-0812">Transmembrane</keyword>
<organism evidence="4 5">
    <name type="scientific">Parabacteroides chartae</name>
    <dbReference type="NCBI Taxonomy" id="1037355"/>
    <lineage>
        <taxon>Bacteria</taxon>
        <taxon>Pseudomonadati</taxon>
        <taxon>Bacteroidota</taxon>
        <taxon>Bacteroidia</taxon>
        <taxon>Bacteroidales</taxon>
        <taxon>Tannerellaceae</taxon>
        <taxon>Parabacteroides</taxon>
    </lineage>
</organism>
<sequence>MEFDYKILAKYIIGEITFEEQTSLVEWSQMSEENNLLLKKIVEARILKKFVLNNSKEKTEQALLTLHNKIERKSIWSILRPYLGYVALFFLLIFSSVLGSIYYSASHEYISIVVKPGEKIKKIVLEDSSVVWLNSESVLRIPTSFSPKKRVVKLEGEAFFDITKQKGIPFRVETEHVDVKVLGTSFNLNTEAADNAFEAVLVSGKIVLQDKHEKDILRMSPSEKVIYSPSRNEYSIETVDTNVSTAWHLNQMTFENSTLREIVNKLSMLYDVNINIESKELADRRYRCVINRDETLIEVLDILKYLAPITYRIEGNEVFISK</sequence>
<dbReference type="InterPro" id="IPR012373">
    <property type="entry name" value="Ferrdict_sens_TM"/>
</dbReference>
<feature type="domain" description="FecR protein" evidence="2">
    <location>
        <begin position="119"/>
        <end position="206"/>
    </location>
</feature>
<dbReference type="EMBL" id="FUYQ01000008">
    <property type="protein sequence ID" value="SKB49796.1"/>
    <property type="molecule type" value="Genomic_DNA"/>
</dbReference>
<dbReference type="AlphaFoldDB" id="A0A1T5BRE5"/>
<dbReference type="PANTHER" id="PTHR30273:SF2">
    <property type="entry name" value="PROTEIN FECR"/>
    <property type="match status" value="1"/>
</dbReference>
<evidence type="ECO:0000259" key="2">
    <source>
        <dbReference type="Pfam" id="PF04773"/>
    </source>
</evidence>
<dbReference type="Gene3D" id="3.55.50.30">
    <property type="match status" value="1"/>
</dbReference>
<name>A0A1T5BRE5_9BACT</name>
<protein>
    <submittedName>
        <fullName evidence="4">FecR family protein</fullName>
    </submittedName>
</protein>
<dbReference type="GO" id="GO:0016989">
    <property type="term" value="F:sigma factor antagonist activity"/>
    <property type="evidence" value="ECO:0007669"/>
    <property type="project" value="TreeGrafter"/>
</dbReference>
<evidence type="ECO:0000313" key="5">
    <source>
        <dbReference type="Proteomes" id="UP000190852"/>
    </source>
</evidence>
<dbReference type="InterPro" id="IPR032508">
    <property type="entry name" value="FecR_C"/>
</dbReference>
<evidence type="ECO:0000256" key="1">
    <source>
        <dbReference type="SAM" id="Phobius"/>
    </source>
</evidence>
<dbReference type="Pfam" id="PF04773">
    <property type="entry name" value="FecR"/>
    <property type="match status" value="1"/>
</dbReference>
<dbReference type="Pfam" id="PF16344">
    <property type="entry name" value="FecR_C"/>
    <property type="match status" value="1"/>
</dbReference>
<dbReference type="PIRSF" id="PIRSF018266">
    <property type="entry name" value="FecR"/>
    <property type="match status" value="1"/>
</dbReference>
<evidence type="ECO:0000259" key="3">
    <source>
        <dbReference type="Pfam" id="PF16344"/>
    </source>
</evidence>
<dbReference type="PANTHER" id="PTHR30273">
    <property type="entry name" value="PERIPLASMIC SIGNAL SENSOR AND SIGMA FACTOR ACTIVATOR FECR-RELATED"/>
    <property type="match status" value="1"/>
</dbReference>
<gene>
    <name evidence="4" type="ORF">SAMN05660349_01447</name>
</gene>
<evidence type="ECO:0000313" key="4">
    <source>
        <dbReference type="EMBL" id="SKB49796.1"/>
    </source>
</evidence>
<reference evidence="5" key="1">
    <citation type="submission" date="2017-02" db="EMBL/GenBank/DDBJ databases">
        <authorList>
            <person name="Varghese N."/>
            <person name="Submissions S."/>
        </authorList>
    </citation>
    <scope>NUCLEOTIDE SEQUENCE [LARGE SCALE GENOMIC DNA]</scope>
    <source>
        <strain evidence="5">DSM 24967</strain>
    </source>
</reference>
<dbReference type="Proteomes" id="UP000190852">
    <property type="component" value="Unassembled WGS sequence"/>
</dbReference>
<accession>A0A1T5BRE5</accession>